<dbReference type="InterPro" id="IPR000120">
    <property type="entry name" value="Amidase"/>
</dbReference>
<dbReference type="InterPro" id="IPR023631">
    <property type="entry name" value="Amidase_dom"/>
</dbReference>
<evidence type="ECO:0000313" key="2">
    <source>
        <dbReference type="EMBL" id="TDO20444.1"/>
    </source>
</evidence>
<dbReference type="Gene3D" id="3.90.1300.10">
    <property type="entry name" value="Amidase signature (AS) domain"/>
    <property type="match status" value="1"/>
</dbReference>
<dbReference type="NCBIfam" id="NF005517">
    <property type="entry name" value="PRK07139.1"/>
    <property type="match status" value="1"/>
</dbReference>
<dbReference type="PANTHER" id="PTHR11895:SF151">
    <property type="entry name" value="GLUTAMYL-TRNA(GLN) AMIDOTRANSFERASE SUBUNIT A"/>
    <property type="match status" value="1"/>
</dbReference>
<reference evidence="2 3" key="1">
    <citation type="submission" date="2019-03" db="EMBL/GenBank/DDBJ databases">
        <title>Genomic Encyclopedia of Archaeal and Bacterial Type Strains, Phase II (KMG-II): from individual species to whole genera.</title>
        <authorList>
            <person name="Goeker M."/>
        </authorList>
    </citation>
    <scope>NUCLEOTIDE SEQUENCE [LARGE SCALE GENOMIC DNA]</scope>
    <source>
        <strain evidence="2 3">ATCC 700618</strain>
    </source>
</reference>
<evidence type="ECO:0000259" key="1">
    <source>
        <dbReference type="Pfam" id="PF01425"/>
    </source>
</evidence>
<feature type="domain" description="Amidase" evidence="1">
    <location>
        <begin position="38"/>
        <end position="427"/>
    </location>
</feature>
<dbReference type="SUPFAM" id="SSF75304">
    <property type="entry name" value="Amidase signature (AS) enzymes"/>
    <property type="match status" value="1"/>
</dbReference>
<keyword evidence="2" id="KW-0808">Transferase</keyword>
<protein>
    <submittedName>
        <fullName evidence="2">Aspartyl/glutamyl-tRNA(Asn/Gln) amidotransferase subunit A</fullName>
    </submittedName>
</protein>
<name>A0A4R6IEN3_9MOLU</name>
<comment type="caution">
    <text evidence="2">The sequence shown here is derived from an EMBL/GenBank/DDBJ whole genome shotgun (WGS) entry which is preliminary data.</text>
</comment>
<dbReference type="Pfam" id="PF01425">
    <property type="entry name" value="Amidase"/>
    <property type="match status" value="1"/>
</dbReference>
<keyword evidence="3" id="KW-1185">Reference proteome</keyword>
<dbReference type="Proteomes" id="UP000295518">
    <property type="component" value="Unassembled WGS sequence"/>
</dbReference>
<dbReference type="EMBL" id="SNWN01000010">
    <property type="protein sequence ID" value="TDO20444.1"/>
    <property type="molecule type" value="Genomic_DNA"/>
</dbReference>
<dbReference type="GO" id="GO:0016740">
    <property type="term" value="F:transferase activity"/>
    <property type="evidence" value="ECO:0007669"/>
    <property type="project" value="UniProtKB-KW"/>
</dbReference>
<gene>
    <name evidence="2" type="ORF">EI74_0271</name>
</gene>
<dbReference type="AlphaFoldDB" id="A0A4R6IEN3"/>
<sequence length="442" mass="50129">MKNNFLVKHDFDKTLDQLKNDKNNIVALLCENEIVYDSNQKPLNGLLYTLKDLFATKKFYTQGSSKTLDKFMPFYDSEVYKLLNENGAKMVAKVHNDEFGLGGSGEYSAYGMIKHPLDTSRIIGGSSSGSVASMYYDINFSIGSDTGDSVRNPAGFNGFVGFKPTYGAISRYGLFSYASSMDTVAYFTHCVKDAHTLSKVLYKKDHKDMTSVEINLSELKSIKPNKVALMSNDEYLSKEVKDAYQKLATKLQKENIDVEFVEIDREVLNDIKYVYDVVSYSEAVSNLSNLKGLQFGNIQKAKDWEQIVLKYRSTLFGDMVQRRLTLGNFFLDANFIKEMFHGAQKIRKKVVDYFRKIHNLYDLFIYPAAPDVAPKILNSDKPNYSNWILTNSNLTGNPSIVIPWIEKNNLPIGLAIDAKYANDQELLNHSYFIESLLGVKDE</sequence>
<dbReference type="OrthoDB" id="9811471at2"/>
<proteinExistence type="predicted"/>
<evidence type="ECO:0000313" key="3">
    <source>
        <dbReference type="Proteomes" id="UP000295518"/>
    </source>
</evidence>
<dbReference type="RefSeq" id="WP_094254445.1">
    <property type="nucleotide sequence ID" value="NZ_NNCE01000002.1"/>
</dbReference>
<accession>A0A4R6IEN3</accession>
<dbReference type="PANTHER" id="PTHR11895">
    <property type="entry name" value="TRANSAMIDASE"/>
    <property type="match status" value="1"/>
</dbReference>
<organism evidence="2 3">
    <name type="scientific">Mycoplasma testudineum</name>
    <dbReference type="NCBI Taxonomy" id="244584"/>
    <lineage>
        <taxon>Bacteria</taxon>
        <taxon>Bacillati</taxon>
        <taxon>Mycoplasmatota</taxon>
        <taxon>Mollicutes</taxon>
        <taxon>Mycoplasmataceae</taxon>
        <taxon>Mycoplasma</taxon>
    </lineage>
</organism>
<dbReference type="InterPro" id="IPR036928">
    <property type="entry name" value="AS_sf"/>
</dbReference>